<dbReference type="EMBL" id="CM017699">
    <property type="protein sequence ID" value="TYG91631.1"/>
    <property type="molecule type" value="Genomic_DNA"/>
</dbReference>
<feature type="transmembrane region" description="Helical" evidence="1">
    <location>
        <begin position="26"/>
        <end position="49"/>
    </location>
</feature>
<keyword evidence="1" id="KW-1133">Transmembrane helix</keyword>
<keyword evidence="1" id="KW-0472">Membrane</keyword>
<evidence type="ECO:0000256" key="1">
    <source>
        <dbReference type="SAM" id="Phobius"/>
    </source>
</evidence>
<sequence>MHGGTSDGEGEGVSTMADPSFPSSQLFIFCCFCHPQSGFFFPCLLLVYIRTSYYYNYYCLFIIIFNCYHLSELFHVNFEETHFVCLFFFSIKCLIIYVRVLNLIHGCGQNSILISMHLCPYYQFLNKLFFFFFFFFFHIFCSFWKILK</sequence>
<reference evidence="2 3" key="1">
    <citation type="submission" date="2019-06" db="EMBL/GenBank/DDBJ databases">
        <title>WGS assembly of Gossypium darwinii.</title>
        <authorList>
            <person name="Chen Z.J."/>
            <person name="Sreedasyam A."/>
            <person name="Ando A."/>
            <person name="Song Q."/>
            <person name="De L."/>
            <person name="Hulse-Kemp A."/>
            <person name="Ding M."/>
            <person name="Ye W."/>
            <person name="Kirkbride R."/>
            <person name="Jenkins J."/>
            <person name="Plott C."/>
            <person name="Lovell J."/>
            <person name="Lin Y.-M."/>
            <person name="Vaughn R."/>
            <person name="Liu B."/>
            <person name="Li W."/>
            <person name="Simpson S."/>
            <person name="Scheffler B."/>
            <person name="Saski C."/>
            <person name="Grover C."/>
            <person name="Hu G."/>
            <person name="Conover J."/>
            <person name="Carlson J."/>
            <person name="Shu S."/>
            <person name="Boston L."/>
            <person name="Williams M."/>
            <person name="Peterson D."/>
            <person name="Mcgee K."/>
            <person name="Jones D."/>
            <person name="Wendel J."/>
            <person name="Stelly D."/>
            <person name="Grimwood J."/>
            <person name="Schmutz J."/>
        </authorList>
    </citation>
    <scope>NUCLEOTIDE SEQUENCE [LARGE SCALE GENOMIC DNA]</scope>
    <source>
        <strain evidence="2">1808015.09</strain>
    </source>
</reference>
<accession>A0A5D2EEK3</accession>
<gene>
    <name evidence="2" type="ORF">ES288_A12G277900v1</name>
</gene>
<keyword evidence="1" id="KW-0812">Transmembrane</keyword>
<keyword evidence="3" id="KW-1185">Reference proteome</keyword>
<feature type="transmembrane region" description="Helical" evidence="1">
    <location>
        <begin position="55"/>
        <end position="71"/>
    </location>
</feature>
<name>A0A5D2EEK3_GOSDA</name>
<evidence type="ECO:0000313" key="2">
    <source>
        <dbReference type="EMBL" id="TYG91631.1"/>
    </source>
</evidence>
<dbReference type="Proteomes" id="UP000323506">
    <property type="component" value="Chromosome A12"/>
</dbReference>
<organism evidence="2 3">
    <name type="scientific">Gossypium darwinii</name>
    <name type="common">Darwin's cotton</name>
    <name type="synonym">Gossypium barbadense var. darwinii</name>
    <dbReference type="NCBI Taxonomy" id="34276"/>
    <lineage>
        <taxon>Eukaryota</taxon>
        <taxon>Viridiplantae</taxon>
        <taxon>Streptophyta</taxon>
        <taxon>Embryophyta</taxon>
        <taxon>Tracheophyta</taxon>
        <taxon>Spermatophyta</taxon>
        <taxon>Magnoliopsida</taxon>
        <taxon>eudicotyledons</taxon>
        <taxon>Gunneridae</taxon>
        <taxon>Pentapetalae</taxon>
        <taxon>rosids</taxon>
        <taxon>malvids</taxon>
        <taxon>Malvales</taxon>
        <taxon>Malvaceae</taxon>
        <taxon>Malvoideae</taxon>
        <taxon>Gossypium</taxon>
    </lineage>
</organism>
<feature type="transmembrane region" description="Helical" evidence="1">
    <location>
        <begin position="83"/>
        <end position="104"/>
    </location>
</feature>
<protein>
    <submittedName>
        <fullName evidence="2">Uncharacterized protein</fullName>
    </submittedName>
</protein>
<feature type="transmembrane region" description="Helical" evidence="1">
    <location>
        <begin position="124"/>
        <end position="147"/>
    </location>
</feature>
<evidence type="ECO:0000313" key="3">
    <source>
        <dbReference type="Proteomes" id="UP000323506"/>
    </source>
</evidence>
<dbReference type="AlphaFoldDB" id="A0A5D2EEK3"/>
<proteinExistence type="predicted"/>